<comment type="subunit">
    <text evidence="4 5">Interacts with MinD and FtsZ.</text>
</comment>
<comment type="caution">
    <text evidence="7">The sequence shown here is derived from an EMBL/GenBank/DDBJ whole genome shotgun (WGS) entry which is preliminary data.</text>
</comment>
<dbReference type="InterPro" id="IPR013033">
    <property type="entry name" value="MinC"/>
</dbReference>
<dbReference type="InterPro" id="IPR005526">
    <property type="entry name" value="Septum_form_inhib_MinC_C"/>
</dbReference>
<dbReference type="InterPro" id="IPR036145">
    <property type="entry name" value="MinC_C_sf"/>
</dbReference>
<dbReference type="Proteomes" id="UP000263273">
    <property type="component" value="Unassembled WGS sequence"/>
</dbReference>
<reference evidence="7 8" key="1">
    <citation type="journal article" date="2018" name="Nat. Biotechnol.">
        <title>A standardized bacterial taxonomy based on genome phylogeny substantially revises the tree of life.</title>
        <authorList>
            <person name="Parks D.H."/>
            <person name="Chuvochina M."/>
            <person name="Waite D.W."/>
            <person name="Rinke C."/>
            <person name="Skarshewski A."/>
            <person name="Chaumeil P.A."/>
            <person name="Hugenholtz P."/>
        </authorList>
    </citation>
    <scope>NUCLEOTIDE SEQUENCE [LARGE SCALE GENOMIC DNA]</scope>
    <source>
        <strain evidence="7">UBA10948</strain>
    </source>
</reference>
<dbReference type="SUPFAM" id="SSF63848">
    <property type="entry name" value="Cell-division inhibitor MinC, C-terminal domain"/>
    <property type="match status" value="1"/>
</dbReference>
<feature type="domain" description="Septum formation inhibitor MinC C-terminal" evidence="6">
    <location>
        <begin position="89"/>
        <end position="186"/>
    </location>
</feature>
<proteinExistence type="inferred from homology"/>
<keyword evidence="3 5" id="KW-0131">Cell cycle</keyword>
<dbReference type="PANTHER" id="PTHR34108">
    <property type="entry name" value="SEPTUM SITE-DETERMINING PROTEIN MINC"/>
    <property type="match status" value="1"/>
</dbReference>
<dbReference type="PANTHER" id="PTHR34108:SF1">
    <property type="entry name" value="SEPTUM SITE-DETERMINING PROTEIN MINC"/>
    <property type="match status" value="1"/>
</dbReference>
<evidence type="ECO:0000256" key="5">
    <source>
        <dbReference type="HAMAP-Rule" id="MF_00267"/>
    </source>
</evidence>
<sequence length="197" mass="21615">MVKIKGLNGNLVFIFGPGSFDEYLSFLEEKLTANKQLFSGSRVIFKGEELKKLSHSQIASLQELCLRHGVIMNNNAVTVNKGSSRDLVIYRNLRSGQKLRSEGSVIIWGDVHESAEILAAGDIIVLGKLDGIAHAGCYGDMNRLIFALSLSPGQIRIGDRLSRSPEDPDKSPHPEIAFWDGENICIKAYSSRSGLRG</sequence>
<evidence type="ECO:0000256" key="3">
    <source>
        <dbReference type="ARBA" id="ARBA00023306"/>
    </source>
</evidence>
<evidence type="ECO:0000313" key="7">
    <source>
        <dbReference type="EMBL" id="HBK54325.1"/>
    </source>
</evidence>
<evidence type="ECO:0000259" key="6">
    <source>
        <dbReference type="Pfam" id="PF03775"/>
    </source>
</evidence>
<dbReference type="Pfam" id="PF03775">
    <property type="entry name" value="MinC_C"/>
    <property type="match status" value="1"/>
</dbReference>
<dbReference type="GO" id="GO:0000902">
    <property type="term" value="P:cell morphogenesis"/>
    <property type="evidence" value="ECO:0007669"/>
    <property type="project" value="InterPro"/>
</dbReference>
<organism evidence="7 8">
    <name type="scientific">Syntrophomonas wolfei</name>
    <dbReference type="NCBI Taxonomy" id="863"/>
    <lineage>
        <taxon>Bacteria</taxon>
        <taxon>Bacillati</taxon>
        <taxon>Bacillota</taxon>
        <taxon>Clostridia</taxon>
        <taxon>Eubacteriales</taxon>
        <taxon>Syntrophomonadaceae</taxon>
        <taxon>Syntrophomonas</taxon>
    </lineage>
</organism>
<comment type="function">
    <text evidence="5">Cell division inhibitor that blocks the formation of polar Z ring septums. Rapidly oscillates between the poles of the cell to destabilize FtsZ filaments that have formed before they mature into polar Z rings. Prevents FtsZ polymerization.</text>
</comment>
<gene>
    <name evidence="5" type="primary">minC</name>
    <name evidence="7" type="ORF">DDZ44_10345</name>
</gene>
<dbReference type="RefSeq" id="WP_276620801.1">
    <property type="nucleotide sequence ID" value="NZ_DCDX01000044.1"/>
</dbReference>
<dbReference type="STRING" id="378794.GCA_001570625_02828"/>
<protein>
    <recommendedName>
        <fullName evidence="5">Probable septum site-determining protein MinC</fullName>
    </recommendedName>
</protein>
<dbReference type="HAMAP" id="MF_00267">
    <property type="entry name" value="MinC"/>
    <property type="match status" value="1"/>
</dbReference>
<evidence type="ECO:0000313" key="8">
    <source>
        <dbReference type="Proteomes" id="UP000263273"/>
    </source>
</evidence>
<evidence type="ECO:0000256" key="4">
    <source>
        <dbReference type="ARBA" id="ARBA00046874"/>
    </source>
</evidence>
<accession>A0A354YYA5</accession>
<dbReference type="EMBL" id="DNZF01000223">
    <property type="protein sequence ID" value="HBK54325.1"/>
    <property type="molecule type" value="Genomic_DNA"/>
</dbReference>
<comment type="similarity">
    <text evidence="5">Belongs to the MinC family.</text>
</comment>
<keyword evidence="1 5" id="KW-0132">Cell division</keyword>
<dbReference type="InterPro" id="IPR016098">
    <property type="entry name" value="CAP/MinC_C"/>
</dbReference>
<dbReference type="GO" id="GO:0000917">
    <property type="term" value="P:division septum assembly"/>
    <property type="evidence" value="ECO:0007669"/>
    <property type="project" value="UniProtKB-KW"/>
</dbReference>
<name>A0A354YYA5_9FIRM</name>
<evidence type="ECO:0000256" key="2">
    <source>
        <dbReference type="ARBA" id="ARBA00023210"/>
    </source>
</evidence>
<keyword evidence="2 5" id="KW-0717">Septation</keyword>
<dbReference type="AlphaFoldDB" id="A0A354YYA5"/>
<dbReference type="GO" id="GO:1901891">
    <property type="term" value="P:regulation of cell septum assembly"/>
    <property type="evidence" value="ECO:0007669"/>
    <property type="project" value="InterPro"/>
</dbReference>
<dbReference type="Gene3D" id="2.160.20.70">
    <property type="match status" value="1"/>
</dbReference>
<evidence type="ECO:0000256" key="1">
    <source>
        <dbReference type="ARBA" id="ARBA00022618"/>
    </source>
</evidence>